<gene>
    <name evidence="1" type="ORF">TKK_009592</name>
</gene>
<sequence>MPITICLLRVALNVSDEYFLRELETKVTAITREENVCALIHPVRQLDTLFIFIIGRLRMPMAMSSQIYMAVIRVHV</sequence>
<dbReference type="EMBL" id="JBJJXI010000071">
    <property type="protein sequence ID" value="KAL3396419.1"/>
    <property type="molecule type" value="Genomic_DNA"/>
</dbReference>
<keyword evidence="2" id="KW-1185">Reference proteome</keyword>
<evidence type="ECO:0000313" key="2">
    <source>
        <dbReference type="Proteomes" id="UP001627154"/>
    </source>
</evidence>
<reference evidence="1 2" key="1">
    <citation type="journal article" date="2024" name="bioRxiv">
        <title>A reference genome for Trichogramma kaykai: A tiny desert-dwelling parasitoid wasp with competing sex-ratio distorters.</title>
        <authorList>
            <person name="Culotta J."/>
            <person name="Lindsey A.R."/>
        </authorList>
    </citation>
    <scope>NUCLEOTIDE SEQUENCE [LARGE SCALE GENOMIC DNA]</scope>
    <source>
        <strain evidence="1 2">KSX58</strain>
    </source>
</reference>
<dbReference type="AlphaFoldDB" id="A0ABD2WV03"/>
<evidence type="ECO:0000313" key="1">
    <source>
        <dbReference type="EMBL" id="KAL3396419.1"/>
    </source>
</evidence>
<proteinExistence type="predicted"/>
<comment type="caution">
    <text evidence="1">The sequence shown here is derived from an EMBL/GenBank/DDBJ whole genome shotgun (WGS) entry which is preliminary data.</text>
</comment>
<organism evidence="1 2">
    <name type="scientific">Trichogramma kaykai</name>
    <dbReference type="NCBI Taxonomy" id="54128"/>
    <lineage>
        <taxon>Eukaryota</taxon>
        <taxon>Metazoa</taxon>
        <taxon>Ecdysozoa</taxon>
        <taxon>Arthropoda</taxon>
        <taxon>Hexapoda</taxon>
        <taxon>Insecta</taxon>
        <taxon>Pterygota</taxon>
        <taxon>Neoptera</taxon>
        <taxon>Endopterygota</taxon>
        <taxon>Hymenoptera</taxon>
        <taxon>Apocrita</taxon>
        <taxon>Proctotrupomorpha</taxon>
        <taxon>Chalcidoidea</taxon>
        <taxon>Trichogrammatidae</taxon>
        <taxon>Trichogramma</taxon>
    </lineage>
</organism>
<name>A0ABD2WV03_9HYME</name>
<protein>
    <submittedName>
        <fullName evidence="1">Uncharacterized protein</fullName>
    </submittedName>
</protein>
<dbReference type="Proteomes" id="UP001627154">
    <property type="component" value="Unassembled WGS sequence"/>
</dbReference>
<accession>A0ABD2WV03</accession>